<dbReference type="SUPFAM" id="SSF50621">
    <property type="entry name" value="Alanine racemase C-terminal domain-like"/>
    <property type="match status" value="1"/>
</dbReference>
<dbReference type="PRINTS" id="PR01179">
    <property type="entry name" value="ODADCRBXLASE"/>
</dbReference>
<evidence type="ECO:0000256" key="2">
    <source>
        <dbReference type="ARBA" id="ARBA00022898"/>
    </source>
</evidence>
<dbReference type="Pfam" id="PF02784">
    <property type="entry name" value="Orn_Arg_deC_N"/>
    <property type="match status" value="1"/>
</dbReference>
<name>A0AA37WHI1_9BACT</name>
<dbReference type="RefSeq" id="WP_235292788.1">
    <property type="nucleotide sequence ID" value="NZ_BSOH01000023.1"/>
</dbReference>
<dbReference type="InterPro" id="IPR009006">
    <property type="entry name" value="Ala_racemase/Decarboxylase_C"/>
</dbReference>
<protein>
    <recommendedName>
        <fullName evidence="9">Diaminopimelate decarboxylase</fullName>
    </recommendedName>
</protein>
<evidence type="ECO:0000259" key="5">
    <source>
        <dbReference type="Pfam" id="PF00278"/>
    </source>
</evidence>
<sequence length="382" mass="42276">MRKYTDKEISQIAKEILLKGPIEKSLYVYAREILKIRLDHIKSIFPSTTNHAVAIKANSHPEVLGEIVKQGCGLEAASFEEVLLAHHAGCPAEKIVFDSPVKTVNEIKNCTDRFPGMILNANCFAELERLKEVDQLKIGIRINPLVDIGSPGIFNVSGVNSKFGIPVTDRAKIVEYALKMENVRGLHIHAGSEIGSRENHLKAIGLIVNVAEEIRSKGKKLDFIDIGGGIPPSEESLDGFYTGLIQECPEIQDYQIITEYGRFVQSHCAFVLSKVEYILDHCEPKIALIHVGADLFPREIYSSSPPHHDFIILNSAGNQKKGIKERYDIGGPLCFSGDFLTKGTDLPHIEAGDFVCITDTGANSLSMWSRHCSREVVEVRVC</sequence>
<dbReference type="InterPro" id="IPR000183">
    <property type="entry name" value="Orn/DAP/Arg_de-COase"/>
</dbReference>
<comment type="similarity">
    <text evidence="4">Belongs to the Orn/Lys/Arg decarboxylase class-II family.</text>
</comment>
<evidence type="ECO:0000259" key="6">
    <source>
        <dbReference type="Pfam" id="PF02784"/>
    </source>
</evidence>
<keyword evidence="2 3" id="KW-0663">Pyridoxal phosphate</keyword>
<comment type="cofactor">
    <cofactor evidence="1 3">
        <name>pyridoxal 5'-phosphate</name>
        <dbReference type="ChEBI" id="CHEBI:597326"/>
    </cofactor>
</comment>
<dbReference type="EMBL" id="BSOH01000023">
    <property type="protein sequence ID" value="GLR18840.1"/>
    <property type="molecule type" value="Genomic_DNA"/>
</dbReference>
<feature type="domain" description="Orn/DAP/Arg decarboxylase 2 C-terminal" evidence="5">
    <location>
        <begin position="267"/>
        <end position="361"/>
    </location>
</feature>
<evidence type="ECO:0008006" key="9">
    <source>
        <dbReference type="Google" id="ProtNLM"/>
    </source>
</evidence>
<feature type="domain" description="Orn/DAP/Arg decarboxylase 2 N-terminal" evidence="6">
    <location>
        <begin position="38"/>
        <end position="264"/>
    </location>
</feature>
<evidence type="ECO:0000256" key="1">
    <source>
        <dbReference type="ARBA" id="ARBA00001933"/>
    </source>
</evidence>
<reference evidence="7" key="1">
    <citation type="journal article" date="2014" name="Int. J. Syst. Evol. Microbiol.">
        <title>Complete genome sequence of Corynebacterium casei LMG S-19264T (=DSM 44701T), isolated from a smear-ripened cheese.</title>
        <authorList>
            <consortium name="US DOE Joint Genome Institute (JGI-PGF)"/>
            <person name="Walter F."/>
            <person name="Albersmeier A."/>
            <person name="Kalinowski J."/>
            <person name="Ruckert C."/>
        </authorList>
    </citation>
    <scope>NUCLEOTIDE SEQUENCE</scope>
    <source>
        <strain evidence="7">NBRC 108769</strain>
    </source>
</reference>
<dbReference type="GO" id="GO:0008836">
    <property type="term" value="F:diaminopimelate decarboxylase activity"/>
    <property type="evidence" value="ECO:0007669"/>
    <property type="project" value="TreeGrafter"/>
</dbReference>
<dbReference type="Proteomes" id="UP001156666">
    <property type="component" value="Unassembled WGS sequence"/>
</dbReference>
<dbReference type="Pfam" id="PF00278">
    <property type="entry name" value="Orn_DAP_Arg_deC"/>
    <property type="match status" value="1"/>
</dbReference>
<keyword evidence="8" id="KW-1185">Reference proteome</keyword>
<feature type="modified residue" description="N6-(pyridoxal phosphate)lysine" evidence="3">
    <location>
        <position position="56"/>
    </location>
</feature>
<comment type="caution">
    <text evidence="7">The sequence shown here is derived from an EMBL/GenBank/DDBJ whole genome shotgun (WGS) entry which is preliminary data.</text>
</comment>
<evidence type="ECO:0000256" key="4">
    <source>
        <dbReference type="RuleBase" id="RU003737"/>
    </source>
</evidence>
<dbReference type="Gene3D" id="3.20.20.10">
    <property type="entry name" value="Alanine racemase"/>
    <property type="match status" value="1"/>
</dbReference>
<dbReference type="Gene3D" id="2.40.37.10">
    <property type="entry name" value="Lyase, Ornithine Decarboxylase, Chain A, domain 1"/>
    <property type="match status" value="1"/>
</dbReference>
<evidence type="ECO:0000313" key="8">
    <source>
        <dbReference type="Proteomes" id="UP001156666"/>
    </source>
</evidence>
<dbReference type="InterPro" id="IPR022644">
    <property type="entry name" value="De-COase2_N"/>
</dbReference>
<dbReference type="InterPro" id="IPR022643">
    <property type="entry name" value="De-COase2_C"/>
</dbReference>
<dbReference type="InterPro" id="IPR029066">
    <property type="entry name" value="PLP-binding_barrel"/>
</dbReference>
<dbReference type="PANTHER" id="PTHR43727:SF3">
    <property type="entry name" value="GROUP IV DECARBOXYLASE"/>
    <property type="match status" value="1"/>
</dbReference>
<dbReference type="SUPFAM" id="SSF51419">
    <property type="entry name" value="PLP-binding barrel"/>
    <property type="match status" value="1"/>
</dbReference>
<evidence type="ECO:0000313" key="7">
    <source>
        <dbReference type="EMBL" id="GLR18840.1"/>
    </source>
</evidence>
<dbReference type="AlphaFoldDB" id="A0AA37WHI1"/>
<organism evidence="7 8">
    <name type="scientific">Portibacter lacus</name>
    <dbReference type="NCBI Taxonomy" id="1099794"/>
    <lineage>
        <taxon>Bacteria</taxon>
        <taxon>Pseudomonadati</taxon>
        <taxon>Bacteroidota</taxon>
        <taxon>Saprospiria</taxon>
        <taxon>Saprospirales</taxon>
        <taxon>Haliscomenobacteraceae</taxon>
        <taxon>Portibacter</taxon>
    </lineage>
</organism>
<dbReference type="GO" id="GO:0009089">
    <property type="term" value="P:lysine biosynthetic process via diaminopimelate"/>
    <property type="evidence" value="ECO:0007669"/>
    <property type="project" value="TreeGrafter"/>
</dbReference>
<accession>A0AA37WHI1</accession>
<gene>
    <name evidence="7" type="ORF">GCM10007940_34560</name>
</gene>
<evidence type="ECO:0000256" key="3">
    <source>
        <dbReference type="PIRSR" id="PIRSR600183-50"/>
    </source>
</evidence>
<reference evidence="7" key="2">
    <citation type="submission" date="2023-01" db="EMBL/GenBank/DDBJ databases">
        <title>Draft genome sequence of Portibacter lacus strain NBRC 108769.</title>
        <authorList>
            <person name="Sun Q."/>
            <person name="Mori K."/>
        </authorList>
    </citation>
    <scope>NUCLEOTIDE SEQUENCE</scope>
    <source>
        <strain evidence="7">NBRC 108769</strain>
    </source>
</reference>
<proteinExistence type="inferred from homology"/>
<feature type="active site" description="Proton donor" evidence="3">
    <location>
        <position position="334"/>
    </location>
</feature>
<dbReference type="PANTHER" id="PTHR43727">
    <property type="entry name" value="DIAMINOPIMELATE DECARBOXYLASE"/>
    <property type="match status" value="1"/>
</dbReference>